<feature type="chain" id="PRO_5003312766" description="Peptidase A1 domain-containing protein" evidence="7">
    <location>
        <begin position="18"/>
        <end position="473"/>
    </location>
</feature>
<dbReference type="AlphaFoldDB" id="F4P8W5"/>
<dbReference type="PANTHER" id="PTHR47965">
    <property type="entry name" value="ASPARTYL PROTEASE-RELATED"/>
    <property type="match status" value="1"/>
</dbReference>
<evidence type="ECO:0000259" key="8">
    <source>
        <dbReference type="PROSITE" id="PS51767"/>
    </source>
</evidence>
<dbReference type="SUPFAM" id="SSF50630">
    <property type="entry name" value="Acid proteases"/>
    <property type="match status" value="1"/>
</dbReference>
<evidence type="ECO:0000256" key="6">
    <source>
        <dbReference type="ARBA" id="ARBA00023145"/>
    </source>
</evidence>
<dbReference type="Pfam" id="PF00026">
    <property type="entry name" value="Asp"/>
    <property type="match status" value="1"/>
</dbReference>
<evidence type="ECO:0000313" key="10">
    <source>
        <dbReference type="Proteomes" id="UP000007241"/>
    </source>
</evidence>
<dbReference type="GO" id="GO:0004190">
    <property type="term" value="F:aspartic-type endopeptidase activity"/>
    <property type="evidence" value="ECO:0007669"/>
    <property type="project" value="UniProtKB-KW"/>
</dbReference>
<dbReference type="HOGENOM" id="CLU_037528_0_0_1"/>
<dbReference type="PROSITE" id="PS51767">
    <property type="entry name" value="PEPTIDASE_A1"/>
    <property type="match status" value="1"/>
</dbReference>
<evidence type="ECO:0000256" key="7">
    <source>
        <dbReference type="SAM" id="SignalP"/>
    </source>
</evidence>
<sequence length="473" mass="52049">MLITIECVILALQAVAAVRLALHSPIGIDSPSNNRLSKRSPLELGGDVNKCFKIKVNVDGVDLNLRVDSTVSNMVVPLPSSSNDVGLAIQSISSGEPVSIKYKGKQYNGVTSTAVVTIPGTGITGVNLPVLAVEKQSADSVGINPKFDGIFGLAYSSLSNQHSRVTAMDALYNDGAIPKNEVSLQLCPYGMTSESFINIGNTDVTAKCETDGTSVAWVESPSNNQFSVNIKSVLVNGRPAELPAEFQKKVKDGRTLYSSVETCFLNMRFPETVVTALVDAILNSNAITVKDNMLRSDYLDKKKIKMRLWKNHLMPRYKYTIDWSRMPRFSITMFAQTPVTDENRDSVVTIELGPRDYMQIISIENSEKFLFAVTVGSNDYAVLGMSFMTRLKLTFDLQNARIGFGSGCGCETATSEYPTISNNDRMLWPLPHFGLPEEPSTSYETQYRSIVLRIGRIRRGSKRSNVDYKKLGD</sequence>
<keyword evidence="3 7" id="KW-0732">Signal</keyword>
<comment type="similarity">
    <text evidence="1">Belongs to the peptidase A1 family.</text>
</comment>
<dbReference type="GO" id="GO:0006508">
    <property type="term" value="P:proteolysis"/>
    <property type="evidence" value="ECO:0007669"/>
    <property type="project" value="UniProtKB-KW"/>
</dbReference>
<keyword evidence="10" id="KW-1185">Reference proteome</keyword>
<keyword evidence="6" id="KW-0865">Zymogen</keyword>
<dbReference type="OrthoDB" id="2747330at2759"/>
<dbReference type="InterPro" id="IPR021109">
    <property type="entry name" value="Peptidase_aspartic_dom_sf"/>
</dbReference>
<dbReference type="FunFam" id="2.40.70.10:FF:000084">
    <property type="entry name" value="Uncharacterized protein"/>
    <property type="match status" value="1"/>
</dbReference>
<gene>
    <name evidence="9" type="ORF">BATDEDRAFT_26762</name>
</gene>
<dbReference type="InterPro" id="IPR033121">
    <property type="entry name" value="PEPTIDASE_A1"/>
</dbReference>
<name>F4P8W5_BATDJ</name>
<protein>
    <recommendedName>
        <fullName evidence="8">Peptidase A1 domain-containing protein</fullName>
    </recommendedName>
</protein>
<evidence type="ECO:0000256" key="3">
    <source>
        <dbReference type="ARBA" id="ARBA00022729"/>
    </source>
</evidence>
<dbReference type="EMBL" id="GL882889">
    <property type="protein sequence ID" value="EGF78239.1"/>
    <property type="molecule type" value="Genomic_DNA"/>
</dbReference>
<evidence type="ECO:0000256" key="2">
    <source>
        <dbReference type="ARBA" id="ARBA00022670"/>
    </source>
</evidence>
<proteinExistence type="inferred from homology"/>
<feature type="domain" description="Peptidase A1" evidence="8">
    <location>
        <begin position="50"/>
        <end position="405"/>
    </location>
</feature>
<dbReference type="InterPro" id="IPR001461">
    <property type="entry name" value="Aspartic_peptidase_A1"/>
</dbReference>
<dbReference type="Proteomes" id="UP000007241">
    <property type="component" value="Unassembled WGS sequence"/>
</dbReference>
<keyword evidence="2" id="KW-0645">Protease</keyword>
<dbReference type="Gene3D" id="2.40.70.10">
    <property type="entry name" value="Acid Proteases"/>
    <property type="match status" value="2"/>
</dbReference>
<evidence type="ECO:0000313" key="9">
    <source>
        <dbReference type="EMBL" id="EGF78239.1"/>
    </source>
</evidence>
<evidence type="ECO:0000256" key="1">
    <source>
        <dbReference type="ARBA" id="ARBA00007447"/>
    </source>
</evidence>
<keyword evidence="5" id="KW-0378">Hydrolase</keyword>
<keyword evidence="4" id="KW-0064">Aspartyl protease</keyword>
<dbReference type="InParanoid" id="F4P8W5"/>
<feature type="signal peptide" evidence="7">
    <location>
        <begin position="1"/>
        <end position="17"/>
    </location>
</feature>
<evidence type="ECO:0000256" key="4">
    <source>
        <dbReference type="ARBA" id="ARBA00022750"/>
    </source>
</evidence>
<accession>F4P8W5</accession>
<dbReference type="FunFam" id="2.40.70.10:FF:000017">
    <property type="entry name" value="Uncharacterized protein"/>
    <property type="match status" value="1"/>
</dbReference>
<organism evidence="9 10">
    <name type="scientific">Batrachochytrium dendrobatidis (strain JAM81 / FGSC 10211)</name>
    <name type="common">Frog chytrid fungus</name>
    <dbReference type="NCBI Taxonomy" id="684364"/>
    <lineage>
        <taxon>Eukaryota</taxon>
        <taxon>Fungi</taxon>
        <taxon>Fungi incertae sedis</taxon>
        <taxon>Chytridiomycota</taxon>
        <taxon>Chytridiomycota incertae sedis</taxon>
        <taxon>Chytridiomycetes</taxon>
        <taxon>Rhizophydiales</taxon>
        <taxon>Rhizophydiales incertae sedis</taxon>
        <taxon>Batrachochytrium</taxon>
    </lineage>
</organism>
<evidence type="ECO:0000256" key="5">
    <source>
        <dbReference type="ARBA" id="ARBA00022801"/>
    </source>
</evidence>
<dbReference type="GeneID" id="18239128"/>
<dbReference type="RefSeq" id="XP_006681045.1">
    <property type="nucleotide sequence ID" value="XM_006680982.1"/>
</dbReference>
<reference evidence="9 10" key="1">
    <citation type="submission" date="2009-12" db="EMBL/GenBank/DDBJ databases">
        <title>The draft genome of Batrachochytrium dendrobatidis.</title>
        <authorList>
            <consortium name="US DOE Joint Genome Institute (JGI-PGF)"/>
            <person name="Kuo A."/>
            <person name="Salamov A."/>
            <person name="Schmutz J."/>
            <person name="Lucas S."/>
            <person name="Pitluck S."/>
            <person name="Rosenblum E."/>
            <person name="Stajich J."/>
            <person name="Eisen M."/>
            <person name="Grigoriev I.V."/>
        </authorList>
    </citation>
    <scope>NUCLEOTIDE SEQUENCE [LARGE SCALE GENOMIC DNA]</scope>
    <source>
        <strain evidence="10">JAM81 / FGSC 10211</strain>
    </source>
</reference>
<dbReference type="PANTHER" id="PTHR47965:SF12">
    <property type="entry name" value="ASPARTIC PROTEINASE 3-RELATED"/>
    <property type="match status" value="1"/>
</dbReference>